<reference evidence="1" key="1">
    <citation type="journal article" date="2014" name="Front. Microbiol.">
        <title>High frequency of phylogenetically diverse reductive dehalogenase-homologous genes in deep subseafloor sedimentary metagenomes.</title>
        <authorList>
            <person name="Kawai M."/>
            <person name="Futagami T."/>
            <person name="Toyoda A."/>
            <person name="Takaki Y."/>
            <person name="Nishi S."/>
            <person name="Hori S."/>
            <person name="Arai W."/>
            <person name="Tsubouchi T."/>
            <person name="Morono Y."/>
            <person name="Uchiyama I."/>
            <person name="Ito T."/>
            <person name="Fujiyama A."/>
            <person name="Inagaki F."/>
            <person name="Takami H."/>
        </authorList>
    </citation>
    <scope>NUCLEOTIDE SEQUENCE</scope>
    <source>
        <strain evidence="1">Expedition CK06-06</strain>
    </source>
</reference>
<name>X1PJ38_9ZZZZ</name>
<dbReference type="EMBL" id="BARV01015469">
    <property type="protein sequence ID" value="GAI30894.1"/>
    <property type="molecule type" value="Genomic_DNA"/>
</dbReference>
<feature type="non-terminal residue" evidence="1">
    <location>
        <position position="1"/>
    </location>
</feature>
<comment type="caution">
    <text evidence="1">The sequence shown here is derived from an EMBL/GenBank/DDBJ whole genome shotgun (WGS) entry which is preliminary data.</text>
</comment>
<protein>
    <submittedName>
        <fullName evidence="1">Uncharacterized protein</fullName>
    </submittedName>
</protein>
<gene>
    <name evidence="1" type="ORF">S06H3_26724</name>
</gene>
<sequence>EQKATWDYSIHIKEAKNGDFSVGSIRFTSGDVEVIGHVKATKYPYRPKKPFTDLAAVGTAVYDDTTYNFMFVYSEVHIWFAISTSSYEEAWEAGTLWPNNSEIRLYQLHSLYPDEIFIMDPKIIHE</sequence>
<proteinExistence type="predicted"/>
<evidence type="ECO:0000313" key="1">
    <source>
        <dbReference type="EMBL" id="GAI30894.1"/>
    </source>
</evidence>
<organism evidence="1">
    <name type="scientific">marine sediment metagenome</name>
    <dbReference type="NCBI Taxonomy" id="412755"/>
    <lineage>
        <taxon>unclassified sequences</taxon>
        <taxon>metagenomes</taxon>
        <taxon>ecological metagenomes</taxon>
    </lineage>
</organism>
<accession>X1PJ38</accession>
<dbReference type="AlphaFoldDB" id="X1PJ38"/>